<gene>
    <name evidence="2" type="ORF">O0955_09555</name>
</gene>
<evidence type="ECO:0000313" key="2">
    <source>
        <dbReference type="EMBL" id="MCZ4244250.1"/>
    </source>
</evidence>
<keyword evidence="3" id="KW-1185">Reference proteome</keyword>
<dbReference type="EMBL" id="JAPWGM010000003">
    <property type="protein sequence ID" value="MCZ4244250.1"/>
    <property type="molecule type" value="Genomic_DNA"/>
</dbReference>
<evidence type="ECO:0000313" key="3">
    <source>
        <dbReference type="Proteomes" id="UP001144347"/>
    </source>
</evidence>
<accession>A0ABT4L8L3</accession>
<protein>
    <submittedName>
        <fullName evidence="2">Uncharacterized protein</fullName>
    </submittedName>
</protein>
<proteinExistence type="predicted"/>
<dbReference type="RefSeq" id="WP_269427323.1">
    <property type="nucleotide sequence ID" value="NZ_JAPWGM010000003.1"/>
</dbReference>
<feature type="region of interest" description="Disordered" evidence="1">
    <location>
        <begin position="19"/>
        <end position="68"/>
    </location>
</feature>
<dbReference type="Proteomes" id="UP001144347">
    <property type="component" value="Unassembled WGS sequence"/>
</dbReference>
<name>A0ABT4L8L3_9SPHI</name>
<reference evidence="2" key="1">
    <citation type="submission" date="2022-12" db="EMBL/GenBank/DDBJ databases">
        <title>Genome sequence of HCMS5-2.</title>
        <authorList>
            <person name="Woo H."/>
        </authorList>
    </citation>
    <scope>NUCLEOTIDE SEQUENCE</scope>
    <source>
        <strain evidence="2">HCMS5-2</strain>
    </source>
</reference>
<sequence length="87" mass="9810">MDKNNHAFPLNPNVVVVQDSSITIAPDQSQEKKKKKSSEKQDKAQQPEIDPTIKQVPKARKQLKPAAIKPAIKVKPIKIIRPKIKRP</sequence>
<evidence type="ECO:0000256" key="1">
    <source>
        <dbReference type="SAM" id="MobiDB-lite"/>
    </source>
</evidence>
<comment type="caution">
    <text evidence="2">The sequence shown here is derived from an EMBL/GenBank/DDBJ whole genome shotgun (WGS) entry which is preliminary data.</text>
</comment>
<organism evidence="2 3">
    <name type="scientific">Pedobacter punctiformis</name>
    <dbReference type="NCBI Taxonomy" id="3004097"/>
    <lineage>
        <taxon>Bacteria</taxon>
        <taxon>Pseudomonadati</taxon>
        <taxon>Bacteroidota</taxon>
        <taxon>Sphingobacteriia</taxon>
        <taxon>Sphingobacteriales</taxon>
        <taxon>Sphingobacteriaceae</taxon>
        <taxon>Pedobacter</taxon>
    </lineage>
</organism>